<reference evidence="1" key="1">
    <citation type="submission" date="2022-11" db="EMBL/GenBank/DDBJ databases">
        <title>Genome Sequence of Boeremia exigua.</title>
        <authorList>
            <person name="Buettner E."/>
        </authorList>
    </citation>
    <scope>NUCLEOTIDE SEQUENCE</scope>
    <source>
        <strain evidence="1">CU02</strain>
    </source>
</reference>
<accession>A0ACC2IBQ9</accession>
<sequence>MTVSFDPTSKAMDHDDTSGSVRDDFDVTDAVAGEPTQLSPLGNPEVSPESFTQEQERASLSAKYDKSEHKGTLQLQDAVIATLFDASPDVLESFNDPMVSSFKAIFKKEKQLVIWRKGNALFIGIFENHTSMKVFAFEHLIGLSICYDGSWRILKSAGNAVCDSKWPEVWSGRYRCLGGVNRMVAEYEHMEAEKVQRASMLAAKILEGEFQAAKLDVKAV</sequence>
<dbReference type="Proteomes" id="UP001153331">
    <property type="component" value="Unassembled WGS sequence"/>
</dbReference>
<proteinExistence type="predicted"/>
<gene>
    <name evidence="1" type="ORF">OPT61_g5034</name>
</gene>
<dbReference type="EMBL" id="JAPHNI010000309">
    <property type="protein sequence ID" value="KAJ8112638.1"/>
    <property type="molecule type" value="Genomic_DNA"/>
</dbReference>
<evidence type="ECO:0000313" key="1">
    <source>
        <dbReference type="EMBL" id="KAJ8112638.1"/>
    </source>
</evidence>
<organism evidence="1 2">
    <name type="scientific">Boeremia exigua</name>
    <dbReference type="NCBI Taxonomy" id="749465"/>
    <lineage>
        <taxon>Eukaryota</taxon>
        <taxon>Fungi</taxon>
        <taxon>Dikarya</taxon>
        <taxon>Ascomycota</taxon>
        <taxon>Pezizomycotina</taxon>
        <taxon>Dothideomycetes</taxon>
        <taxon>Pleosporomycetidae</taxon>
        <taxon>Pleosporales</taxon>
        <taxon>Pleosporineae</taxon>
        <taxon>Didymellaceae</taxon>
        <taxon>Boeremia</taxon>
    </lineage>
</organism>
<protein>
    <submittedName>
        <fullName evidence="1">Uncharacterized protein</fullName>
    </submittedName>
</protein>
<comment type="caution">
    <text evidence="1">The sequence shown here is derived from an EMBL/GenBank/DDBJ whole genome shotgun (WGS) entry which is preliminary data.</text>
</comment>
<name>A0ACC2IBQ9_9PLEO</name>
<keyword evidence="2" id="KW-1185">Reference proteome</keyword>
<evidence type="ECO:0000313" key="2">
    <source>
        <dbReference type="Proteomes" id="UP001153331"/>
    </source>
</evidence>